<proteinExistence type="predicted"/>
<gene>
    <name evidence="1" type="ORF">GSLYS_00021939001</name>
</gene>
<dbReference type="EMBL" id="CAXITT010001494">
    <property type="protein sequence ID" value="CAL1548622.1"/>
    <property type="molecule type" value="Genomic_DNA"/>
</dbReference>
<reference evidence="1 2" key="1">
    <citation type="submission" date="2024-04" db="EMBL/GenBank/DDBJ databases">
        <authorList>
            <consortium name="Genoscope - CEA"/>
            <person name="William W."/>
        </authorList>
    </citation>
    <scope>NUCLEOTIDE SEQUENCE [LARGE SCALE GENOMIC DNA]</scope>
</reference>
<dbReference type="AlphaFoldDB" id="A0AAV2ISE9"/>
<protein>
    <submittedName>
        <fullName evidence="1">Uncharacterized protein</fullName>
    </submittedName>
</protein>
<evidence type="ECO:0000313" key="1">
    <source>
        <dbReference type="EMBL" id="CAL1548622.1"/>
    </source>
</evidence>
<name>A0AAV2ISE9_LYMST</name>
<sequence length="407" mass="46123">DTFVNIGLGSILYKLRDLFPRASSLWNSQNNNITSVFDALKKYAYRPFSNDSNTNIIDPRTYFYMRPFLDKAKSEGGDLALVTTWVSSTDRTNDVNRIFTTLLKVNNVDVAVGADTIYGLTSAVLSGLVDPQVLNDPIIASKGLPYMLQLHTSIKIHPLTPQQRFRVAPKLPDKRVLDVPSRDLAVMETVYYLLKDVAENEMTHFILSKVKHEGTDRVYFDDFLGEDDVTDENKPLVRSEDRIFTTAMAANALICTWAVYDEDARTTHWKEGVSEDVKGTITGCISWLTAYALDRSYEPWNAVFSFTVKDLSHIPFWYPANFFEGLNGTEISDWSVMPDTMASYGIKGYIPKDEYDAMLEERRSLYPIPSTFQGYNSPTANFIFWSSDAFTYASTLLAVSRYRNIVG</sequence>
<feature type="non-terminal residue" evidence="1">
    <location>
        <position position="1"/>
    </location>
</feature>
<accession>A0AAV2ISE9</accession>
<dbReference type="Proteomes" id="UP001497497">
    <property type="component" value="Unassembled WGS sequence"/>
</dbReference>
<keyword evidence="2" id="KW-1185">Reference proteome</keyword>
<comment type="caution">
    <text evidence="1">The sequence shown here is derived from an EMBL/GenBank/DDBJ whole genome shotgun (WGS) entry which is preliminary data.</text>
</comment>
<organism evidence="1 2">
    <name type="scientific">Lymnaea stagnalis</name>
    <name type="common">Great pond snail</name>
    <name type="synonym">Helix stagnalis</name>
    <dbReference type="NCBI Taxonomy" id="6523"/>
    <lineage>
        <taxon>Eukaryota</taxon>
        <taxon>Metazoa</taxon>
        <taxon>Spiralia</taxon>
        <taxon>Lophotrochozoa</taxon>
        <taxon>Mollusca</taxon>
        <taxon>Gastropoda</taxon>
        <taxon>Heterobranchia</taxon>
        <taxon>Euthyneura</taxon>
        <taxon>Panpulmonata</taxon>
        <taxon>Hygrophila</taxon>
        <taxon>Lymnaeoidea</taxon>
        <taxon>Lymnaeidae</taxon>
        <taxon>Lymnaea</taxon>
    </lineage>
</organism>
<evidence type="ECO:0000313" key="2">
    <source>
        <dbReference type="Proteomes" id="UP001497497"/>
    </source>
</evidence>